<dbReference type="RefSeq" id="WP_338095989.1">
    <property type="nucleotide sequence ID" value="NZ_JAWDKB010000003.1"/>
</dbReference>
<gene>
    <name evidence="2" type="ORF">McpCs1_08430</name>
</gene>
<comment type="caution">
    <text evidence="2">The sequence shown here is derived from an EMBL/GenBank/DDBJ whole genome shotgun (WGS) entry which is preliminary data.</text>
</comment>
<keyword evidence="1" id="KW-1133">Transmembrane helix</keyword>
<keyword evidence="1" id="KW-0812">Transmembrane</keyword>
<feature type="transmembrane region" description="Helical" evidence="1">
    <location>
        <begin position="21"/>
        <end position="40"/>
    </location>
</feature>
<feature type="transmembrane region" description="Helical" evidence="1">
    <location>
        <begin position="187"/>
        <end position="209"/>
    </location>
</feature>
<reference evidence="2 3" key="1">
    <citation type="submission" date="2023-06" db="EMBL/GenBank/DDBJ databases">
        <title>Genome sequence of Methancorpusculaceae sp. Cs1.</title>
        <authorList>
            <person name="Protasov E."/>
            <person name="Platt K."/>
            <person name="Poehlein A."/>
            <person name="Daniel R."/>
            <person name="Brune A."/>
        </authorList>
    </citation>
    <scope>NUCLEOTIDE SEQUENCE [LARGE SCALE GENOMIC DNA]</scope>
    <source>
        <strain evidence="2 3">Cs1</strain>
    </source>
</reference>
<protein>
    <submittedName>
        <fullName evidence="2">Uncharacterized protein</fullName>
    </submittedName>
</protein>
<evidence type="ECO:0000313" key="3">
    <source>
        <dbReference type="Proteomes" id="UP001283212"/>
    </source>
</evidence>
<organism evidence="2 3">
    <name type="scientific">Methanorbis rubei</name>
    <dbReference type="NCBI Taxonomy" id="3028300"/>
    <lineage>
        <taxon>Archaea</taxon>
        <taxon>Methanobacteriati</taxon>
        <taxon>Methanobacteriota</taxon>
        <taxon>Stenosarchaea group</taxon>
        <taxon>Methanomicrobia</taxon>
        <taxon>Methanomicrobiales</taxon>
        <taxon>Methanocorpusculaceae</taxon>
        <taxon>Methanorbis</taxon>
    </lineage>
</organism>
<name>A0AAE4SBF3_9EURY</name>
<sequence length="218" mass="23404">MNTKKSTSTDSARLAVLELSLIYFIPLLALVLHYIATAFFKIPGIVLEYSVLFGSLLFSVPAFIVVTLFLVLPADGAVRYVRAAKPAKKYILAAVSSIALAIYFVLGSIAGYGFILPNLSGIVSTIVYAFLPFVLLLFIPVWFTIPITKSSRLPRFFGVISPLILLAALMCGLLGFANFYSGAGVGFMLRCLGAVVCTVAGVFLMILAANHPEIPDAE</sequence>
<accession>A0AAE4SBF3</accession>
<feature type="transmembrane region" description="Helical" evidence="1">
    <location>
        <begin position="156"/>
        <end position="181"/>
    </location>
</feature>
<evidence type="ECO:0000256" key="1">
    <source>
        <dbReference type="SAM" id="Phobius"/>
    </source>
</evidence>
<dbReference type="Proteomes" id="UP001283212">
    <property type="component" value="Unassembled WGS sequence"/>
</dbReference>
<evidence type="ECO:0000313" key="2">
    <source>
        <dbReference type="EMBL" id="MDV0443466.1"/>
    </source>
</evidence>
<dbReference type="EMBL" id="JAWDKB010000003">
    <property type="protein sequence ID" value="MDV0443466.1"/>
    <property type="molecule type" value="Genomic_DNA"/>
</dbReference>
<feature type="transmembrane region" description="Helical" evidence="1">
    <location>
        <begin position="52"/>
        <end position="78"/>
    </location>
</feature>
<feature type="transmembrane region" description="Helical" evidence="1">
    <location>
        <begin position="90"/>
        <end position="115"/>
    </location>
</feature>
<keyword evidence="3" id="KW-1185">Reference proteome</keyword>
<feature type="transmembrane region" description="Helical" evidence="1">
    <location>
        <begin position="121"/>
        <end position="144"/>
    </location>
</feature>
<keyword evidence="1" id="KW-0472">Membrane</keyword>
<proteinExistence type="predicted"/>
<dbReference type="AlphaFoldDB" id="A0AAE4SBF3"/>